<dbReference type="AlphaFoldDB" id="A0A6J6ZP18"/>
<name>A0A6J6ZP18_9ZZZZ</name>
<organism evidence="1">
    <name type="scientific">freshwater metagenome</name>
    <dbReference type="NCBI Taxonomy" id="449393"/>
    <lineage>
        <taxon>unclassified sequences</taxon>
        <taxon>metagenomes</taxon>
        <taxon>ecological metagenomes</taxon>
    </lineage>
</organism>
<reference evidence="1" key="1">
    <citation type="submission" date="2020-05" db="EMBL/GenBank/DDBJ databases">
        <authorList>
            <person name="Chiriac C."/>
            <person name="Salcher M."/>
            <person name="Ghai R."/>
            <person name="Kavagutti S V."/>
        </authorList>
    </citation>
    <scope>NUCLEOTIDE SEQUENCE</scope>
</reference>
<gene>
    <name evidence="1" type="ORF">UFOPK3197_00285</name>
</gene>
<protein>
    <submittedName>
        <fullName evidence="1">Unannotated protein</fullName>
    </submittedName>
</protein>
<sequence length="68" mass="7813">MFRDSQKVLIFIATTVDVATPVPQITKTFFAIYTPIDRLKEVTELFQCIAEIFINHYSFGYVVSPKIP</sequence>
<accession>A0A6J6ZP18</accession>
<dbReference type="EMBL" id="CAFABI010000020">
    <property type="protein sequence ID" value="CAB4822454.1"/>
    <property type="molecule type" value="Genomic_DNA"/>
</dbReference>
<proteinExistence type="predicted"/>
<evidence type="ECO:0000313" key="1">
    <source>
        <dbReference type="EMBL" id="CAB4822454.1"/>
    </source>
</evidence>